<keyword evidence="1" id="KW-0812">Transmembrane</keyword>
<evidence type="ECO:0000313" key="3">
    <source>
        <dbReference type="Proteomes" id="UP000772434"/>
    </source>
</evidence>
<feature type="transmembrane region" description="Helical" evidence="1">
    <location>
        <begin position="21"/>
        <end position="43"/>
    </location>
</feature>
<keyword evidence="1" id="KW-1133">Transmembrane helix</keyword>
<sequence>MAPRIPNLLARGDITEAQLNFAFRLLVYTLIFNVLYGIAFSVTAAQTGPGPLCDFGAFAVNLTLFSATFFYNLYRSQSPFDGKRMEKYYIIGTILLTLTLTVPTYALNQFGFDKESNTCWFKNPDYHDRLQWLIGTQSFWIALAAAIETICSCVVLYWMFRQFQNISQYFPSQASPSISVSMARSTCQCAAWDNLNLSLSTKTTIRQAYKYRSVILRIALDLNSTILGTSDELTACFRFFLVYEALKVAVFSDLCLYGFRTAVYAMLAAYDPGFLNAVREIRASREWSARNTGLANLISCFASASRNAQRTSPENLTRIIEFKTATHSNESKVYDHSTDDQNFKLSAGPLKSNNLNVSRDVPLWQPQVDEERIYFTQSELQLEDDREFGRQL</sequence>
<organism evidence="2 3">
    <name type="scientific">Rhodocollybia butyracea</name>
    <dbReference type="NCBI Taxonomy" id="206335"/>
    <lineage>
        <taxon>Eukaryota</taxon>
        <taxon>Fungi</taxon>
        <taxon>Dikarya</taxon>
        <taxon>Basidiomycota</taxon>
        <taxon>Agaricomycotina</taxon>
        <taxon>Agaricomycetes</taxon>
        <taxon>Agaricomycetidae</taxon>
        <taxon>Agaricales</taxon>
        <taxon>Marasmiineae</taxon>
        <taxon>Omphalotaceae</taxon>
        <taxon>Rhodocollybia</taxon>
    </lineage>
</organism>
<proteinExistence type="predicted"/>
<dbReference type="EMBL" id="JADNRY010000064">
    <property type="protein sequence ID" value="KAF9068188.1"/>
    <property type="molecule type" value="Genomic_DNA"/>
</dbReference>
<accession>A0A9P5PRP5</accession>
<feature type="transmembrane region" description="Helical" evidence="1">
    <location>
        <begin position="139"/>
        <end position="160"/>
    </location>
</feature>
<reference evidence="2" key="1">
    <citation type="submission" date="2020-11" db="EMBL/GenBank/DDBJ databases">
        <authorList>
            <consortium name="DOE Joint Genome Institute"/>
            <person name="Ahrendt S."/>
            <person name="Riley R."/>
            <person name="Andreopoulos W."/>
            <person name="Labutti K."/>
            <person name="Pangilinan J."/>
            <person name="Ruiz-Duenas F.J."/>
            <person name="Barrasa J.M."/>
            <person name="Sanchez-Garcia M."/>
            <person name="Camarero S."/>
            <person name="Miyauchi S."/>
            <person name="Serrano A."/>
            <person name="Linde D."/>
            <person name="Babiker R."/>
            <person name="Drula E."/>
            <person name="Ayuso-Fernandez I."/>
            <person name="Pacheco R."/>
            <person name="Padilla G."/>
            <person name="Ferreira P."/>
            <person name="Barriuso J."/>
            <person name="Kellner H."/>
            <person name="Castanera R."/>
            <person name="Alfaro M."/>
            <person name="Ramirez L."/>
            <person name="Pisabarro A.G."/>
            <person name="Kuo A."/>
            <person name="Tritt A."/>
            <person name="Lipzen A."/>
            <person name="He G."/>
            <person name="Yan M."/>
            <person name="Ng V."/>
            <person name="Cullen D."/>
            <person name="Martin F."/>
            <person name="Rosso M.-N."/>
            <person name="Henrissat B."/>
            <person name="Hibbett D."/>
            <person name="Martinez A.T."/>
            <person name="Grigoriev I.V."/>
        </authorList>
    </citation>
    <scope>NUCLEOTIDE SEQUENCE</scope>
    <source>
        <strain evidence="2">AH 40177</strain>
    </source>
</reference>
<feature type="transmembrane region" description="Helical" evidence="1">
    <location>
        <begin position="55"/>
        <end position="74"/>
    </location>
</feature>
<dbReference type="Proteomes" id="UP000772434">
    <property type="component" value="Unassembled WGS sequence"/>
</dbReference>
<comment type="caution">
    <text evidence="2">The sequence shown here is derived from an EMBL/GenBank/DDBJ whole genome shotgun (WGS) entry which is preliminary data.</text>
</comment>
<evidence type="ECO:0008006" key="4">
    <source>
        <dbReference type="Google" id="ProtNLM"/>
    </source>
</evidence>
<protein>
    <recommendedName>
        <fullName evidence="4">G-protein coupled receptors family 2 profile 2 domain-containing protein</fullName>
    </recommendedName>
</protein>
<dbReference type="AlphaFoldDB" id="A0A9P5PRP5"/>
<dbReference type="OrthoDB" id="3251871at2759"/>
<evidence type="ECO:0000313" key="2">
    <source>
        <dbReference type="EMBL" id="KAF9068188.1"/>
    </source>
</evidence>
<gene>
    <name evidence="2" type="ORF">BDP27DRAFT_1530156</name>
</gene>
<name>A0A9P5PRP5_9AGAR</name>
<keyword evidence="3" id="KW-1185">Reference proteome</keyword>
<evidence type="ECO:0000256" key="1">
    <source>
        <dbReference type="SAM" id="Phobius"/>
    </source>
</evidence>
<keyword evidence="1" id="KW-0472">Membrane</keyword>
<feature type="transmembrane region" description="Helical" evidence="1">
    <location>
        <begin position="86"/>
        <end position="107"/>
    </location>
</feature>